<evidence type="ECO:0000313" key="3">
    <source>
        <dbReference type="EMBL" id="SBV95895.1"/>
    </source>
</evidence>
<keyword evidence="1" id="KW-0479">Metal-binding</keyword>
<sequence length="117" mass="12772">METKIVRHVSEGVDYRGVGGLVKRLVHPTISGSEYLGVSIAYLNPGEELPPHRHSNEEAYFIIQGTGIMTVEGHTGEISLEKNLSVFMGANKEHYTKNTGDEPLVMLCSLAPPPRAV</sequence>
<dbReference type="InterPro" id="IPR013096">
    <property type="entry name" value="Cupin_2"/>
</dbReference>
<name>A0A212J9K3_9DELT</name>
<dbReference type="InterPro" id="IPR014710">
    <property type="entry name" value="RmlC-like_jellyroll"/>
</dbReference>
<protein>
    <submittedName>
        <fullName evidence="3">Putative Cupin 2 conserved barrel domain protein</fullName>
    </submittedName>
</protein>
<dbReference type="InterPro" id="IPR051610">
    <property type="entry name" value="GPI/OXD"/>
</dbReference>
<dbReference type="PANTHER" id="PTHR35848">
    <property type="entry name" value="OXALATE-BINDING PROTEIN"/>
    <property type="match status" value="1"/>
</dbReference>
<evidence type="ECO:0000259" key="2">
    <source>
        <dbReference type="Pfam" id="PF07883"/>
    </source>
</evidence>
<reference evidence="3" key="1">
    <citation type="submission" date="2016-04" db="EMBL/GenBank/DDBJ databases">
        <authorList>
            <person name="Evans L.H."/>
            <person name="Alamgir A."/>
            <person name="Owens N."/>
            <person name="Weber N.D."/>
            <person name="Virtaneva K."/>
            <person name="Barbian K."/>
            <person name="Babar A."/>
            <person name="Rosenke K."/>
        </authorList>
    </citation>
    <scope>NUCLEOTIDE SEQUENCE</scope>
    <source>
        <strain evidence="3">86</strain>
    </source>
</reference>
<dbReference type="GO" id="GO:0046872">
    <property type="term" value="F:metal ion binding"/>
    <property type="evidence" value="ECO:0007669"/>
    <property type="project" value="UniProtKB-KW"/>
</dbReference>
<dbReference type="AlphaFoldDB" id="A0A212J9K3"/>
<dbReference type="InterPro" id="IPR011051">
    <property type="entry name" value="RmlC_Cupin_sf"/>
</dbReference>
<evidence type="ECO:0000256" key="1">
    <source>
        <dbReference type="ARBA" id="ARBA00022723"/>
    </source>
</evidence>
<dbReference type="PANTHER" id="PTHR35848:SF6">
    <property type="entry name" value="CUPIN TYPE-2 DOMAIN-CONTAINING PROTEIN"/>
    <property type="match status" value="1"/>
</dbReference>
<dbReference type="Gene3D" id="2.60.120.10">
    <property type="entry name" value="Jelly Rolls"/>
    <property type="match status" value="1"/>
</dbReference>
<dbReference type="EMBL" id="FLUQ01000001">
    <property type="protein sequence ID" value="SBV95895.1"/>
    <property type="molecule type" value="Genomic_DNA"/>
</dbReference>
<proteinExistence type="predicted"/>
<dbReference type="Pfam" id="PF07883">
    <property type="entry name" value="Cupin_2"/>
    <property type="match status" value="1"/>
</dbReference>
<feature type="domain" description="Cupin type-2" evidence="2">
    <location>
        <begin position="42"/>
        <end position="108"/>
    </location>
</feature>
<organism evidence="3">
    <name type="scientific">uncultured delta proteobacterium</name>
    <dbReference type="NCBI Taxonomy" id="34034"/>
    <lineage>
        <taxon>Bacteria</taxon>
        <taxon>Deltaproteobacteria</taxon>
        <taxon>environmental samples</taxon>
    </lineage>
</organism>
<accession>A0A212J9K3</accession>
<dbReference type="SUPFAM" id="SSF51182">
    <property type="entry name" value="RmlC-like cupins"/>
    <property type="match status" value="1"/>
</dbReference>
<gene>
    <name evidence="3" type="ORF">KL86DPRO_10950</name>
</gene>